<keyword evidence="7" id="KW-1185">Reference proteome</keyword>
<accession>A0ABT4TEZ4</accession>
<evidence type="ECO:0000256" key="1">
    <source>
        <dbReference type="ARBA" id="ARBA00004141"/>
    </source>
</evidence>
<comment type="subcellular location">
    <subcellularLocation>
        <location evidence="1">Membrane</location>
        <topology evidence="1">Multi-pass membrane protein</topology>
    </subcellularLocation>
</comment>
<keyword evidence="2 5" id="KW-0812">Transmembrane</keyword>
<evidence type="ECO:0000313" key="7">
    <source>
        <dbReference type="Proteomes" id="UP001165685"/>
    </source>
</evidence>
<dbReference type="InterPro" id="IPR032808">
    <property type="entry name" value="DoxX"/>
</dbReference>
<feature type="transmembrane region" description="Helical" evidence="5">
    <location>
        <begin position="102"/>
        <end position="120"/>
    </location>
</feature>
<evidence type="ECO:0000256" key="5">
    <source>
        <dbReference type="SAM" id="Phobius"/>
    </source>
</evidence>
<evidence type="ECO:0000256" key="4">
    <source>
        <dbReference type="ARBA" id="ARBA00023136"/>
    </source>
</evidence>
<evidence type="ECO:0000256" key="3">
    <source>
        <dbReference type="ARBA" id="ARBA00022989"/>
    </source>
</evidence>
<organism evidence="6 7">
    <name type="scientific">Nocardiopsis suaedae</name>
    <dbReference type="NCBI Taxonomy" id="3018444"/>
    <lineage>
        <taxon>Bacteria</taxon>
        <taxon>Bacillati</taxon>
        <taxon>Actinomycetota</taxon>
        <taxon>Actinomycetes</taxon>
        <taxon>Streptosporangiales</taxon>
        <taxon>Nocardiopsidaceae</taxon>
        <taxon>Nocardiopsis</taxon>
    </lineage>
</organism>
<proteinExistence type="predicted"/>
<dbReference type="RefSeq" id="WP_270675533.1">
    <property type="nucleotide sequence ID" value="NZ_JAQFWP010000002.1"/>
</dbReference>
<protein>
    <submittedName>
        <fullName evidence="6">DoxX family protein</fullName>
    </submittedName>
</protein>
<keyword evidence="3 5" id="KW-1133">Transmembrane helix</keyword>
<dbReference type="Pfam" id="PF13564">
    <property type="entry name" value="DoxX_2"/>
    <property type="match status" value="1"/>
</dbReference>
<dbReference type="Proteomes" id="UP001165685">
    <property type="component" value="Unassembled WGS sequence"/>
</dbReference>
<keyword evidence="4 5" id="KW-0472">Membrane</keyword>
<sequence>MDLALWIAAVFLALVFGAGGAAKVVVPKEKIAAFKFAGWVEDWSAASVRIIGGLEVLAAVGLVLPPLVGIGTVFAPLAAVGIILVMVGAIAVHARRREPLNIAGNLVYLAVAAFVAWGRFGPESFMG</sequence>
<dbReference type="EMBL" id="JAQFWP010000002">
    <property type="protein sequence ID" value="MDA2803252.1"/>
    <property type="molecule type" value="Genomic_DNA"/>
</dbReference>
<reference evidence="6" key="1">
    <citation type="submission" date="2023-01" db="EMBL/GenBank/DDBJ databases">
        <title>Draft genome sequence of Nocardiopsis sp. LSu2-4 isolated from halophytes.</title>
        <authorList>
            <person name="Duangmal K."/>
            <person name="Chantavorakit T."/>
        </authorList>
    </citation>
    <scope>NUCLEOTIDE SEQUENCE</scope>
    <source>
        <strain evidence="6">LSu2-4</strain>
    </source>
</reference>
<evidence type="ECO:0000256" key="2">
    <source>
        <dbReference type="ARBA" id="ARBA00022692"/>
    </source>
</evidence>
<name>A0ABT4TEZ4_9ACTN</name>
<comment type="caution">
    <text evidence="6">The sequence shown here is derived from an EMBL/GenBank/DDBJ whole genome shotgun (WGS) entry which is preliminary data.</text>
</comment>
<gene>
    <name evidence="6" type="ORF">O4U47_01900</name>
</gene>
<evidence type="ECO:0000313" key="6">
    <source>
        <dbReference type="EMBL" id="MDA2803252.1"/>
    </source>
</evidence>
<feature type="transmembrane region" description="Helical" evidence="5">
    <location>
        <begin position="67"/>
        <end position="90"/>
    </location>
</feature>